<dbReference type="InterPro" id="IPR029787">
    <property type="entry name" value="Nucleotide_cyclase"/>
</dbReference>
<dbReference type="PANTHER" id="PTHR45138">
    <property type="entry name" value="REGULATORY COMPONENTS OF SENSORY TRANSDUCTION SYSTEM"/>
    <property type="match status" value="1"/>
</dbReference>
<dbReference type="PROSITE" id="PS50112">
    <property type="entry name" value="PAS"/>
    <property type="match status" value="1"/>
</dbReference>
<dbReference type="InterPro" id="IPR000014">
    <property type="entry name" value="PAS"/>
</dbReference>
<dbReference type="SUPFAM" id="SSF55073">
    <property type="entry name" value="Nucleotide cyclase"/>
    <property type="match status" value="1"/>
</dbReference>
<dbReference type="Pfam" id="PF00990">
    <property type="entry name" value="GGDEF"/>
    <property type="match status" value="1"/>
</dbReference>
<feature type="domain" description="GGDEF" evidence="2">
    <location>
        <begin position="151"/>
        <end position="280"/>
    </location>
</feature>
<comment type="caution">
    <text evidence="3">The sequence shown here is derived from an EMBL/GenBank/DDBJ whole genome shotgun (WGS) entry which is preliminary data.</text>
</comment>
<dbReference type="InterPro" id="IPR043128">
    <property type="entry name" value="Rev_trsase/Diguanyl_cyclase"/>
</dbReference>
<dbReference type="CDD" id="cd01949">
    <property type="entry name" value="GGDEF"/>
    <property type="match status" value="1"/>
</dbReference>
<sequence>MSKNFIPTEIIATVLSELRIGLTLVDHTGKIIYFNQLAGELLGWDDNLPENTILSCHKKENQHKVMEKLNHSATMEWHRVIKTRNRSIENAYSPINIPHRFVGAMIITKDVTERELYLERLKKNAETDPLTGLYNRNLFYEIIQSYINESKPYGLAMLDISGLKYINDHFGHEEGDRILKEAADSIRSSIRDTDFAFRYGGDEFLILTSHQEPVLKMIENRIRSKNKLPNRNTPAVLNLSFGYATSLEEKTLEAVIGLADQRMYQDKQAFYSGDGKFFKQ</sequence>
<dbReference type="GO" id="GO:0043709">
    <property type="term" value="P:cell adhesion involved in single-species biofilm formation"/>
    <property type="evidence" value="ECO:0007669"/>
    <property type="project" value="TreeGrafter"/>
</dbReference>
<dbReference type="AlphaFoldDB" id="A0A644TA05"/>
<gene>
    <name evidence="3" type="ORF">SDC9_09295</name>
</gene>
<dbReference type="InterPro" id="IPR050469">
    <property type="entry name" value="Diguanylate_Cyclase"/>
</dbReference>
<accession>A0A644TA05</accession>
<feature type="domain" description="PAS" evidence="1">
    <location>
        <begin position="7"/>
        <end position="44"/>
    </location>
</feature>
<dbReference type="SUPFAM" id="SSF55785">
    <property type="entry name" value="PYP-like sensor domain (PAS domain)"/>
    <property type="match status" value="1"/>
</dbReference>
<dbReference type="GO" id="GO:0052621">
    <property type="term" value="F:diguanylate cyclase activity"/>
    <property type="evidence" value="ECO:0007669"/>
    <property type="project" value="TreeGrafter"/>
</dbReference>
<dbReference type="PANTHER" id="PTHR45138:SF6">
    <property type="entry name" value="DIGUANYLATE CYCLASE DGCN"/>
    <property type="match status" value="1"/>
</dbReference>
<dbReference type="InterPro" id="IPR000160">
    <property type="entry name" value="GGDEF_dom"/>
</dbReference>
<dbReference type="NCBIfam" id="TIGR00254">
    <property type="entry name" value="GGDEF"/>
    <property type="match status" value="1"/>
</dbReference>
<protein>
    <submittedName>
        <fullName evidence="3">Uncharacterized protein</fullName>
    </submittedName>
</protein>
<organism evidence="3">
    <name type="scientific">bioreactor metagenome</name>
    <dbReference type="NCBI Taxonomy" id="1076179"/>
    <lineage>
        <taxon>unclassified sequences</taxon>
        <taxon>metagenomes</taxon>
        <taxon>ecological metagenomes</taxon>
    </lineage>
</organism>
<dbReference type="GO" id="GO:0005886">
    <property type="term" value="C:plasma membrane"/>
    <property type="evidence" value="ECO:0007669"/>
    <property type="project" value="TreeGrafter"/>
</dbReference>
<name>A0A644TA05_9ZZZZ</name>
<dbReference type="GO" id="GO:1902201">
    <property type="term" value="P:negative regulation of bacterial-type flagellum-dependent cell motility"/>
    <property type="evidence" value="ECO:0007669"/>
    <property type="project" value="TreeGrafter"/>
</dbReference>
<dbReference type="SMART" id="SM00267">
    <property type="entry name" value="GGDEF"/>
    <property type="match status" value="1"/>
</dbReference>
<dbReference type="EMBL" id="VSSQ01000022">
    <property type="protein sequence ID" value="MPL63654.1"/>
    <property type="molecule type" value="Genomic_DNA"/>
</dbReference>
<evidence type="ECO:0000313" key="3">
    <source>
        <dbReference type="EMBL" id="MPL63654.1"/>
    </source>
</evidence>
<dbReference type="NCBIfam" id="TIGR00229">
    <property type="entry name" value="sensory_box"/>
    <property type="match status" value="1"/>
</dbReference>
<reference evidence="3" key="1">
    <citation type="submission" date="2019-08" db="EMBL/GenBank/DDBJ databases">
        <authorList>
            <person name="Kucharzyk K."/>
            <person name="Murdoch R.W."/>
            <person name="Higgins S."/>
            <person name="Loffler F."/>
        </authorList>
    </citation>
    <scope>NUCLEOTIDE SEQUENCE</scope>
</reference>
<evidence type="ECO:0000259" key="2">
    <source>
        <dbReference type="PROSITE" id="PS50887"/>
    </source>
</evidence>
<proteinExistence type="predicted"/>
<dbReference type="Gene3D" id="3.30.70.270">
    <property type="match status" value="1"/>
</dbReference>
<dbReference type="PROSITE" id="PS50887">
    <property type="entry name" value="GGDEF"/>
    <property type="match status" value="1"/>
</dbReference>
<dbReference type="Gene3D" id="3.30.450.20">
    <property type="entry name" value="PAS domain"/>
    <property type="match status" value="1"/>
</dbReference>
<evidence type="ECO:0000259" key="1">
    <source>
        <dbReference type="PROSITE" id="PS50112"/>
    </source>
</evidence>
<dbReference type="InterPro" id="IPR035965">
    <property type="entry name" value="PAS-like_dom_sf"/>
</dbReference>